<organism evidence="3">
    <name type="scientific">Pinguiococcus pyrenoidosus</name>
    <dbReference type="NCBI Taxonomy" id="172671"/>
    <lineage>
        <taxon>Eukaryota</taxon>
        <taxon>Sar</taxon>
        <taxon>Stramenopiles</taxon>
        <taxon>Ochrophyta</taxon>
        <taxon>Pinguiophyceae</taxon>
        <taxon>Pinguiochrysidales</taxon>
        <taxon>Pinguiochrysidaceae</taxon>
        <taxon>Pinguiococcus</taxon>
    </lineage>
</organism>
<reference evidence="3" key="1">
    <citation type="submission" date="2021-01" db="EMBL/GenBank/DDBJ databases">
        <authorList>
            <person name="Corre E."/>
            <person name="Pelletier E."/>
            <person name="Niang G."/>
            <person name="Scheremetjew M."/>
            <person name="Finn R."/>
            <person name="Kale V."/>
            <person name="Holt S."/>
            <person name="Cochrane G."/>
            <person name="Meng A."/>
            <person name="Brown T."/>
            <person name="Cohen L."/>
        </authorList>
    </citation>
    <scope>NUCLEOTIDE SEQUENCE</scope>
    <source>
        <strain evidence="3">CCMP2078</strain>
    </source>
</reference>
<feature type="region of interest" description="Disordered" evidence="2">
    <location>
        <begin position="263"/>
        <end position="300"/>
    </location>
</feature>
<feature type="compositionally biased region" description="Basic and acidic residues" evidence="2">
    <location>
        <begin position="137"/>
        <end position="150"/>
    </location>
</feature>
<gene>
    <name evidence="3" type="ORF">PPYR1160_LOCUS15028</name>
</gene>
<name>A0A7R9YFP5_9STRA</name>
<keyword evidence="1" id="KW-0175">Coiled coil</keyword>
<evidence type="ECO:0000256" key="2">
    <source>
        <dbReference type="SAM" id="MobiDB-lite"/>
    </source>
</evidence>
<sequence>MLRARIPPLILFGLLWGAAGGLRLCVRSRERASLMRLYYGSVEEAELEFQDGLYVSSLFRNTAPSSPAAVAGVQVRASPRGLGSLARQSVSYNFYSAVAHLGLAMQQLEDMRGDVARLQAEKDASLAAAEAARAMAKESERRRREAEEQLRLVPHAPEEGLAPEPAPKNMSVLLRRLQRERHRNQGLALQLKGSHLREQRLQERILESNAERELERERRASLRLRQELRIAEIRVSAAESRTLEVEGQLARLQKELAALKRARGDDDDTVDTKPAVRTSPRKHALDHRKPAAEHRKPAVEHRKLTVEHRKPAVEDERQLVVEESVYWMRLRDTDVRSRPFNQLYGGVVLSLRQMIEGLAFALSSFHPANGAVFRASTR</sequence>
<feature type="compositionally biased region" description="Basic and acidic residues" evidence="2">
    <location>
        <begin position="287"/>
        <end position="300"/>
    </location>
</feature>
<dbReference type="AlphaFoldDB" id="A0A7R9YFP5"/>
<protein>
    <submittedName>
        <fullName evidence="3">Uncharacterized protein</fullName>
    </submittedName>
</protein>
<feature type="compositionally biased region" description="Low complexity" evidence="2">
    <location>
        <begin position="151"/>
        <end position="163"/>
    </location>
</feature>
<feature type="region of interest" description="Disordered" evidence="2">
    <location>
        <begin position="137"/>
        <end position="166"/>
    </location>
</feature>
<dbReference type="EMBL" id="HBEA01019770">
    <property type="protein sequence ID" value="CAD8265525.1"/>
    <property type="molecule type" value="Transcribed_RNA"/>
</dbReference>
<proteinExistence type="predicted"/>
<feature type="coiled-coil region" evidence="1">
    <location>
        <begin position="198"/>
        <end position="262"/>
    </location>
</feature>
<evidence type="ECO:0000313" key="3">
    <source>
        <dbReference type="EMBL" id="CAD8265525.1"/>
    </source>
</evidence>
<accession>A0A7R9YFP5</accession>
<evidence type="ECO:0000256" key="1">
    <source>
        <dbReference type="SAM" id="Coils"/>
    </source>
</evidence>